<dbReference type="InterPro" id="IPR000818">
    <property type="entry name" value="TEA/ATTS_dom"/>
</dbReference>
<reference evidence="9 10" key="1">
    <citation type="submission" date="2021-04" db="EMBL/GenBank/DDBJ databases">
        <authorList>
            <person name="Bliznina A."/>
        </authorList>
    </citation>
    <scope>NUCLEOTIDE SEQUENCE [LARGE SCALE GENOMIC DNA]</scope>
</reference>
<dbReference type="Pfam" id="PF17725">
    <property type="entry name" value="YBD"/>
    <property type="match status" value="1"/>
</dbReference>
<dbReference type="PROSITE" id="PS00554">
    <property type="entry name" value="TEA_1"/>
    <property type="match status" value="1"/>
</dbReference>
<dbReference type="InterPro" id="IPR041086">
    <property type="entry name" value="YBD"/>
</dbReference>
<organism evidence="9 10">
    <name type="scientific">Oikopleura dioica</name>
    <name type="common">Tunicate</name>
    <dbReference type="NCBI Taxonomy" id="34765"/>
    <lineage>
        <taxon>Eukaryota</taxon>
        <taxon>Metazoa</taxon>
        <taxon>Chordata</taxon>
        <taxon>Tunicata</taxon>
        <taxon>Appendicularia</taxon>
        <taxon>Copelata</taxon>
        <taxon>Oikopleuridae</taxon>
        <taxon>Oikopleura</taxon>
    </lineage>
</organism>
<gene>
    <name evidence="9" type="ORF">OKIOD_LOCUS3608</name>
</gene>
<evidence type="ECO:0000256" key="5">
    <source>
        <dbReference type="ARBA" id="ARBA00023242"/>
    </source>
</evidence>
<dbReference type="PROSITE" id="PS51088">
    <property type="entry name" value="TEA_2"/>
    <property type="match status" value="1"/>
</dbReference>
<feature type="domain" description="TEA" evidence="8">
    <location>
        <begin position="48"/>
        <end position="124"/>
    </location>
</feature>
<keyword evidence="10" id="KW-1185">Reference proteome</keyword>
<dbReference type="Pfam" id="PF01285">
    <property type="entry name" value="TEA"/>
    <property type="match status" value="1"/>
</dbReference>
<feature type="DNA-binding region" description="TEA" evidence="6">
    <location>
        <begin position="48"/>
        <end position="124"/>
    </location>
</feature>
<dbReference type="SMART" id="SM00426">
    <property type="entry name" value="TEA"/>
    <property type="match status" value="1"/>
</dbReference>
<dbReference type="Proteomes" id="UP001158576">
    <property type="component" value="Chromosome PAR"/>
</dbReference>
<evidence type="ECO:0000256" key="2">
    <source>
        <dbReference type="ARBA" id="ARBA00023015"/>
    </source>
</evidence>
<sequence>MMLQGAFYNRFDPTDLFTRGFERVPQRFTGKYNSHSMSADLKNKDDDNEEDEGVWAPDIENAFQDALRIYPPCGRRKIILSDEGKMYGRNELIARYIYMTTGKRRTRKQVSSHIQVLHRRQLREQHAGLKNSSGITNAFNWGNLAGYPFVWPKHPSNDVGGLKYPPNLADYGMLGAQTPPSRKIGSSRLKIGEIKMMTSKFGENEMEFGGEQTKDHVLLNFDANVLPEQLESVELKIVSDLLPETNPKEALDKLYLEATPDSMFLIKFWADLELPPAQKDSRKFKFLKHFESPELCLQTLQVTTKVWSHEKLMLRKTELMMGRPEGTANAFKNDSTSVCAFLKKFMERVLTLPDQTSKKNVLEDLWVLMTVRDTKSQELILTLCLCFDVSQTGHTGTTMYQIKDMNHLKQELPDMH</sequence>
<comment type="subcellular location">
    <subcellularLocation>
        <location evidence="1">Nucleus</location>
    </subcellularLocation>
</comment>
<dbReference type="PANTHER" id="PTHR11834">
    <property type="entry name" value="TRANSCRIPTIONAL ENHANCER FACTOR TEF RELATED"/>
    <property type="match status" value="1"/>
</dbReference>
<dbReference type="InterPro" id="IPR050937">
    <property type="entry name" value="TEC1_TEAD_TF"/>
</dbReference>
<accession>A0ABN7RYH4</accession>
<evidence type="ECO:0000313" key="9">
    <source>
        <dbReference type="EMBL" id="CAG5089012.1"/>
    </source>
</evidence>
<dbReference type="EMBL" id="OU015568">
    <property type="protein sequence ID" value="CAG5089012.1"/>
    <property type="molecule type" value="Genomic_DNA"/>
</dbReference>
<keyword evidence="5" id="KW-0539">Nucleus</keyword>
<proteinExistence type="predicted"/>
<evidence type="ECO:0000256" key="6">
    <source>
        <dbReference type="PROSITE-ProRule" id="PRU00505"/>
    </source>
</evidence>
<keyword evidence="2" id="KW-0805">Transcription regulation</keyword>
<dbReference type="PANTHER" id="PTHR11834:SF0">
    <property type="entry name" value="PROTEIN SCALLOPED"/>
    <property type="match status" value="1"/>
</dbReference>
<dbReference type="Gene3D" id="6.10.20.40">
    <property type="entry name" value="TEA/ATTS domain"/>
    <property type="match status" value="1"/>
</dbReference>
<evidence type="ECO:0000259" key="8">
    <source>
        <dbReference type="PROSITE" id="PS51088"/>
    </source>
</evidence>
<keyword evidence="3" id="KW-0238">DNA-binding</keyword>
<evidence type="ECO:0000256" key="4">
    <source>
        <dbReference type="ARBA" id="ARBA00023163"/>
    </source>
</evidence>
<protein>
    <submittedName>
        <fullName evidence="9">Oidioi.mRNA.OKI2018_I69.PAR.g12050.t1.cds</fullName>
    </submittedName>
</protein>
<evidence type="ECO:0000256" key="1">
    <source>
        <dbReference type="ARBA" id="ARBA00004123"/>
    </source>
</evidence>
<name>A0ABN7RYH4_OIKDI</name>
<dbReference type="Gene3D" id="2.70.50.80">
    <property type="match status" value="1"/>
</dbReference>
<feature type="region of interest" description="Disordered" evidence="7">
    <location>
        <begin position="32"/>
        <end position="52"/>
    </location>
</feature>
<dbReference type="PRINTS" id="PR00065">
    <property type="entry name" value="TEADOMAIN"/>
</dbReference>
<evidence type="ECO:0000256" key="7">
    <source>
        <dbReference type="SAM" id="MobiDB-lite"/>
    </source>
</evidence>
<evidence type="ECO:0000256" key="3">
    <source>
        <dbReference type="ARBA" id="ARBA00023125"/>
    </source>
</evidence>
<dbReference type="InterPro" id="IPR038096">
    <property type="entry name" value="TEA/ATTS_sf"/>
</dbReference>
<keyword evidence="4" id="KW-0804">Transcription</keyword>
<evidence type="ECO:0000313" key="10">
    <source>
        <dbReference type="Proteomes" id="UP001158576"/>
    </source>
</evidence>